<feature type="transmembrane region" description="Helical" evidence="1">
    <location>
        <begin position="12"/>
        <end position="32"/>
    </location>
</feature>
<gene>
    <name evidence="2" type="ORF">ENW96_08905</name>
</gene>
<dbReference type="EMBL" id="DTMF01000214">
    <property type="protein sequence ID" value="HGF34487.1"/>
    <property type="molecule type" value="Genomic_DNA"/>
</dbReference>
<reference evidence="2" key="1">
    <citation type="journal article" date="2020" name="mSystems">
        <title>Genome- and Community-Level Interaction Insights into Carbon Utilization and Element Cycling Functions of Hydrothermarchaeota in Hydrothermal Sediment.</title>
        <authorList>
            <person name="Zhou Z."/>
            <person name="Liu Y."/>
            <person name="Xu W."/>
            <person name="Pan J."/>
            <person name="Luo Z.H."/>
            <person name="Li M."/>
        </authorList>
    </citation>
    <scope>NUCLEOTIDE SEQUENCE [LARGE SCALE GENOMIC DNA]</scope>
    <source>
        <strain evidence="2">SpSt-897</strain>
    </source>
</reference>
<keyword evidence="1" id="KW-1133">Transmembrane helix</keyword>
<dbReference type="AlphaFoldDB" id="A0A7C3Z1Q4"/>
<organism evidence="2">
    <name type="scientific">Desulfobacca acetoxidans</name>
    <dbReference type="NCBI Taxonomy" id="60893"/>
    <lineage>
        <taxon>Bacteria</taxon>
        <taxon>Pseudomonadati</taxon>
        <taxon>Thermodesulfobacteriota</taxon>
        <taxon>Desulfobaccia</taxon>
        <taxon>Desulfobaccales</taxon>
        <taxon>Desulfobaccaceae</taxon>
        <taxon>Desulfobacca</taxon>
    </lineage>
</organism>
<keyword evidence="1" id="KW-0812">Transmembrane</keyword>
<comment type="caution">
    <text evidence="2">The sequence shown here is derived from an EMBL/GenBank/DDBJ whole genome shotgun (WGS) entry which is preliminary data.</text>
</comment>
<accession>A0A7C3Z1Q4</accession>
<evidence type="ECO:0000256" key="1">
    <source>
        <dbReference type="SAM" id="Phobius"/>
    </source>
</evidence>
<proteinExistence type="predicted"/>
<protein>
    <submittedName>
        <fullName evidence="2">Uncharacterized protein</fullName>
    </submittedName>
</protein>
<name>A0A7C3Z1Q4_9BACT</name>
<sequence>MEPHVNHVHRIPWRTLGPVLLVLALPFLLGAWKLSTGPKINPNLVQRIEDGKTKKHEILTWFGDPQDTERLPEGEIYIYKTYRPKSELPRVKREEPKMVMPTVDSPYTLEREILQKKTSNKTLPSQELDSTLVIRFKPDGETVQSHDYKQY</sequence>
<evidence type="ECO:0000313" key="2">
    <source>
        <dbReference type="EMBL" id="HGF34487.1"/>
    </source>
</evidence>
<keyword evidence="1" id="KW-0472">Membrane</keyword>